<feature type="region of interest" description="Disordered" evidence="2">
    <location>
        <begin position="122"/>
        <end position="163"/>
    </location>
</feature>
<feature type="compositionally biased region" description="Basic and acidic residues" evidence="2">
    <location>
        <begin position="466"/>
        <end position="476"/>
    </location>
</feature>
<evidence type="ECO:0000256" key="1">
    <source>
        <dbReference type="SAM" id="Coils"/>
    </source>
</evidence>
<organism evidence="3">
    <name type="scientific">Auxenochlorella protothecoides</name>
    <name type="common">Green microalga</name>
    <name type="synonym">Chlorella protothecoides</name>
    <dbReference type="NCBI Taxonomy" id="3075"/>
    <lineage>
        <taxon>Eukaryota</taxon>
        <taxon>Viridiplantae</taxon>
        <taxon>Chlorophyta</taxon>
        <taxon>core chlorophytes</taxon>
        <taxon>Trebouxiophyceae</taxon>
        <taxon>Chlorellales</taxon>
        <taxon>Chlorellaceae</taxon>
        <taxon>Auxenochlorella</taxon>
    </lineage>
</organism>
<name>A0A1D1ZZL2_AUXPR</name>
<dbReference type="EMBL" id="GDKF01006519">
    <property type="protein sequence ID" value="JAT72103.1"/>
    <property type="molecule type" value="Transcribed_RNA"/>
</dbReference>
<keyword evidence="1" id="KW-0175">Coiled coil</keyword>
<reference evidence="3" key="1">
    <citation type="submission" date="2015-08" db="EMBL/GenBank/DDBJ databases">
        <authorList>
            <person name="Babu N.S."/>
            <person name="Beckwith C.J."/>
            <person name="Beseler K.G."/>
            <person name="Brison A."/>
            <person name="Carone J.V."/>
            <person name="Caskin T.P."/>
            <person name="Diamond M."/>
            <person name="Durham M.E."/>
            <person name="Foxe J.M."/>
            <person name="Go M."/>
            <person name="Henderson B.A."/>
            <person name="Jones I.B."/>
            <person name="McGettigan J.A."/>
            <person name="Micheletti S.J."/>
            <person name="Nasrallah M.E."/>
            <person name="Ortiz D."/>
            <person name="Piller C.R."/>
            <person name="Privatt S.R."/>
            <person name="Schneider S.L."/>
            <person name="Sharp S."/>
            <person name="Smith T.C."/>
            <person name="Stanton J.D."/>
            <person name="Ullery H.E."/>
            <person name="Wilson R.J."/>
            <person name="Serrano M.G."/>
            <person name="Buck G."/>
            <person name="Lee V."/>
            <person name="Wang Y."/>
            <person name="Carvalho R."/>
            <person name="Voegtly L."/>
            <person name="Shi R."/>
            <person name="Duckworth R."/>
            <person name="Johnson A."/>
            <person name="Loviza R."/>
            <person name="Walstead R."/>
            <person name="Shah Z."/>
            <person name="Kiflezghi M."/>
            <person name="Wade K."/>
            <person name="Ball S.L."/>
            <person name="Bradley K.W."/>
            <person name="Asai D.J."/>
            <person name="Bowman C.A."/>
            <person name="Russell D.A."/>
            <person name="Pope W.H."/>
            <person name="Jacobs-Sera D."/>
            <person name="Hendrix R.W."/>
            <person name="Hatfull G.F."/>
        </authorList>
    </citation>
    <scope>NUCLEOTIDE SEQUENCE</scope>
</reference>
<evidence type="ECO:0000313" key="3">
    <source>
        <dbReference type="EMBL" id="JAT72103.1"/>
    </source>
</evidence>
<feature type="region of interest" description="Disordered" evidence="2">
    <location>
        <begin position="556"/>
        <end position="706"/>
    </location>
</feature>
<protein>
    <submittedName>
        <fullName evidence="3">Uncharacterized protein</fullName>
    </submittedName>
</protein>
<gene>
    <name evidence="3" type="ORF">g.15195</name>
</gene>
<feature type="compositionally biased region" description="Low complexity" evidence="2">
    <location>
        <begin position="758"/>
        <end position="776"/>
    </location>
</feature>
<feature type="compositionally biased region" description="Low complexity" evidence="2">
    <location>
        <begin position="335"/>
        <end position="356"/>
    </location>
</feature>
<proteinExistence type="predicted"/>
<dbReference type="AlphaFoldDB" id="A0A1D1ZZL2"/>
<feature type="compositionally biased region" description="Low complexity" evidence="2">
    <location>
        <begin position="391"/>
        <end position="409"/>
    </location>
</feature>
<evidence type="ECO:0000256" key="2">
    <source>
        <dbReference type="SAM" id="MobiDB-lite"/>
    </source>
</evidence>
<feature type="compositionally biased region" description="Low complexity" evidence="2">
    <location>
        <begin position="689"/>
        <end position="706"/>
    </location>
</feature>
<feature type="compositionally biased region" description="Basic and acidic residues" evidence="2">
    <location>
        <begin position="366"/>
        <end position="379"/>
    </location>
</feature>
<feature type="coiled-coil region" evidence="1">
    <location>
        <begin position="225"/>
        <end position="266"/>
    </location>
</feature>
<feature type="region of interest" description="Disordered" evidence="2">
    <location>
        <begin position="335"/>
        <end position="540"/>
    </location>
</feature>
<feature type="compositionally biased region" description="Pro residues" evidence="2">
    <location>
        <begin position="668"/>
        <end position="688"/>
    </location>
</feature>
<feature type="compositionally biased region" description="Pro residues" evidence="2">
    <location>
        <begin position="620"/>
        <end position="639"/>
    </location>
</feature>
<feature type="region of interest" description="Disordered" evidence="2">
    <location>
        <begin position="1"/>
        <end position="25"/>
    </location>
</feature>
<feature type="region of interest" description="Disordered" evidence="2">
    <location>
        <begin position="735"/>
        <end position="776"/>
    </location>
</feature>
<feature type="compositionally biased region" description="Gly residues" evidence="2">
    <location>
        <begin position="481"/>
        <end position="492"/>
    </location>
</feature>
<feature type="compositionally biased region" description="Low complexity" evidence="2">
    <location>
        <begin position="529"/>
        <end position="540"/>
    </location>
</feature>
<sequence>MESSSDFFSERTGERGASPDASPKRTYWRHRYATISLPEETRLHNDVTALTKKLQALHAVRERQEVQLAELRAMTFRLRGEKDEKDREIGVLRSQARQVQQQLEEARAQLGKQASTIQRLEAAAKADRRVHREARAPEDGRLRGSGDARPSSYPASPEQARGPTHEVLALRRALEVAAQQLTRCAGSQIGSSLLKAVAEIQEEAGHLRAKVDDLALTNAALSSSLESERGAAQDARAHLSEAEAALVAARARCQSLEAELRERRGQLAAQPAERRGAIGHISHRLSAAQREETDGLRLRCQELEKSAKMERAACRAARRQVEDLQAHIRAMDQQASVAAAAAAQEHARHAQGARPSPTRRRPPIRLSREGLYEATDRGRLGNGGGGEGRGRAASAASSLAEEAAPGPAAQEPPPLRWPQVARRGPCSPPTQPRGPRGAEEVTARNVGRPGTPPAQRRPPLDEEIAAIERELAEYRLSRSWGGRGSGTGGDVRGGSLLPGGTAHAHGAGWPSLAESPAQGAGRGEEAAPRDAAATRAPSDAVAASADFFAGDLAAWKAPPAPLTTPRRKSLPLIDLSTPGEGPGRGVGGDDVELGAWGSAPGCSPAPCGETAPGKTLAPSRPAPRPVLHGPTPPPPPHADAPPAAAVQWQQNPLAVPSPKIDLASARPAPGPPSARAPSGKPAPSPRQPLAPQQPNAADPAPAARQSLATAAWTAALRTASGSTDWLNAAFEPDIDQLHGPESARGGRGGALTLPSPYGAEGPLPALPGPRGASQPLPTDLLELAALALPDL</sequence>
<feature type="coiled-coil region" evidence="1">
    <location>
        <begin position="300"/>
        <end position="334"/>
    </location>
</feature>
<feature type="compositionally biased region" description="Basic and acidic residues" evidence="2">
    <location>
        <begin position="133"/>
        <end position="146"/>
    </location>
</feature>
<accession>A0A1D1ZZL2</accession>